<dbReference type="RefSeq" id="WP_043747606.1">
    <property type="nucleotide sequence ID" value="NZ_AQQX01000003.1"/>
</dbReference>
<dbReference type="AlphaFoldDB" id="A0A0A0EER0"/>
<evidence type="ECO:0000256" key="1">
    <source>
        <dbReference type="ARBA" id="ARBA00004613"/>
    </source>
</evidence>
<dbReference type="InterPro" id="IPR001343">
    <property type="entry name" value="Hemolysn_Ca-bd"/>
</dbReference>
<evidence type="ECO:0008006" key="5">
    <source>
        <dbReference type="Google" id="ProtNLM"/>
    </source>
</evidence>
<sequence length="458" mass="48305">MIINGTYDEDNLVGTEFSDTISGGLSSDTLSGLAGDDRLDGGHHSDELYGGDDNDTLLGRGYGDTLDGGSGADYMVGGSGDDVFYTDQAGDTVVEVSDQGNDLVIATYDYQLALYLEQLTLVDTAIRGSGNQRNNVLTGNDADNILGAGWGNDRLYGMDGDDTLKGGRGIDTMDGGEGADVYYVDDEDDVIIENGTDGAIDRVMQFVDYTYTSSELVELVWIDGWAPTNVWLEGATTVTEIRGNDNANGFFLSDETTHVTLIGGKGNDTYNLGANPEVAGQPNGNVIEAHDAGTDRVVINMSYKLTAHVENLDLRPAETTAANGIGNGIDNEIVGSDGDNTLIGREGNDTLVGQGGADTFVFDRDLGPDNIDFVFDFVTGQDTLLLRSSIFTALSAGALSASAFHLGTEATETGHRVIYDQATGTVIYDADGSGAGLAQHFLDMQEGTVLSAEDILVF</sequence>
<dbReference type="InterPro" id="IPR011049">
    <property type="entry name" value="Serralysin-like_metalloprot_C"/>
</dbReference>
<dbReference type="PANTHER" id="PTHR38340">
    <property type="entry name" value="S-LAYER PROTEIN"/>
    <property type="match status" value="1"/>
</dbReference>
<keyword evidence="2" id="KW-0964">Secreted</keyword>
<dbReference type="SUPFAM" id="SSF51120">
    <property type="entry name" value="beta-Roll"/>
    <property type="match status" value="3"/>
</dbReference>
<dbReference type="EMBL" id="AQQX01000003">
    <property type="protein sequence ID" value="KGM48849.1"/>
    <property type="molecule type" value="Genomic_DNA"/>
</dbReference>
<protein>
    <recommendedName>
        <fullName evidence="5">Calcium-binding protein</fullName>
    </recommendedName>
</protein>
<dbReference type="GO" id="GO:0005576">
    <property type="term" value="C:extracellular region"/>
    <property type="evidence" value="ECO:0007669"/>
    <property type="project" value="UniProtKB-SubCell"/>
</dbReference>
<gene>
    <name evidence="3" type="ORF">ATO9_09065</name>
</gene>
<evidence type="ECO:0000313" key="4">
    <source>
        <dbReference type="Proteomes" id="UP000030004"/>
    </source>
</evidence>
<dbReference type="STRING" id="1461694.ATO9_09065"/>
<dbReference type="GO" id="GO:0005509">
    <property type="term" value="F:calcium ion binding"/>
    <property type="evidence" value="ECO:0007669"/>
    <property type="project" value="InterPro"/>
</dbReference>
<evidence type="ECO:0000313" key="3">
    <source>
        <dbReference type="EMBL" id="KGM48849.1"/>
    </source>
</evidence>
<reference evidence="3 4" key="1">
    <citation type="journal article" date="2015" name="Antonie Van Leeuwenhoek">
        <title>Pseudooceanicola atlanticus gen. nov. sp. nov., isolated from surface seawater of the Atlantic Ocean and reclassification of Oceanicola batsensis, Oceanicola marinus, Oceanicola nitratireducens, Oceanicola nanhaiensis, Oceanicola antarcticus and Oceanicola flagellatus, as Pseudooceanicola batsensis comb. nov., Pseudooceanicola marinus comb. nov., Pseudooceanicola nitratireducens comb. nov., Pseudooceanicola nanhaiensis comb. nov., Pseudooceanicola antarcticus comb. nov., and Pseudooceanicola flagellatus comb. nov.</title>
        <authorList>
            <person name="Lai Q."/>
            <person name="Li G."/>
            <person name="Liu X."/>
            <person name="Du Y."/>
            <person name="Sun F."/>
            <person name="Shao Z."/>
        </authorList>
    </citation>
    <scope>NUCLEOTIDE SEQUENCE [LARGE SCALE GENOMIC DNA]</scope>
    <source>
        <strain evidence="3 4">22II-s11g</strain>
    </source>
</reference>
<name>A0A0A0EER0_9RHOB</name>
<dbReference type="Pfam" id="PF00353">
    <property type="entry name" value="HemolysinCabind"/>
    <property type="match status" value="5"/>
</dbReference>
<dbReference type="Gene3D" id="2.150.10.10">
    <property type="entry name" value="Serralysin-like metalloprotease, C-terminal"/>
    <property type="match status" value="3"/>
</dbReference>
<dbReference type="InterPro" id="IPR018511">
    <property type="entry name" value="Hemolysin-typ_Ca-bd_CS"/>
</dbReference>
<dbReference type="PANTHER" id="PTHR38340:SF1">
    <property type="entry name" value="S-LAYER PROTEIN"/>
    <property type="match status" value="1"/>
</dbReference>
<dbReference type="PROSITE" id="PS00330">
    <property type="entry name" value="HEMOLYSIN_CALCIUM"/>
    <property type="match status" value="1"/>
</dbReference>
<keyword evidence="4" id="KW-1185">Reference proteome</keyword>
<dbReference type="PRINTS" id="PR00313">
    <property type="entry name" value="CABNDNGRPT"/>
</dbReference>
<comment type="subcellular location">
    <subcellularLocation>
        <location evidence="1">Secreted</location>
    </subcellularLocation>
</comment>
<dbReference type="eggNOG" id="COG2931">
    <property type="taxonomic scope" value="Bacteria"/>
</dbReference>
<dbReference type="InterPro" id="IPR050557">
    <property type="entry name" value="RTX_toxin/Mannuronan_C5-epim"/>
</dbReference>
<organism evidence="3 4">
    <name type="scientific">Pseudooceanicola atlanticus</name>
    <dbReference type="NCBI Taxonomy" id="1461694"/>
    <lineage>
        <taxon>Bacteria</taxon>
        <taxon>Pseudomonadati</taxon>
        <taxon>Pseudomonadota</taxon>
        <taxon>Alphaproteobacteria</taxon>
        <taxon>Rhodobacterales</taxon>
        <taxon>Paracoccaceae</taxon>
        <taxon>Pseudooceanicola</taxon>
    </lineage>
</organism>
<dbReference type="Proteomes" id="UP000030004">
    <property type="component" value="Unassembled WGS sequence"/>
</dbReference>
<evidence type="ECO:0000256" key="2">
    <source>
        <dbReference type="ARBA" id="ARBA00022525"/>
    </source>
</evidence>
<dbReference type="OrthoDB" id="733404at2"/>
<proteinExistence type="predicted"/>
<accession>A0A0A0EER0</accession>
<comment type="caution">
    <text evidence="3">The sequence shown here is derived from an EMBL/GenBank/DDBJ whole genome shotgun (WGS) entry which is preliminary data.</text>
</comment>